<evidence type="ECO:0008006" key="8">
    <source>
        <dbReference type="Google" id="ProtNLM"/>
    </source>
</evidence>
<feature type="region of interest" description="Disordered" evidence="1">
    <location>
        <begin position="1"/>
        <end position="37"/>
    </location>
</feature>
<evidence type="ECO:0000256" key="1">
    <source>
        <dbReference type="SAM" id="MobiDB-lite"/>
    </source>
</evidence>
<reference evidence="4" key="2">
    <citation type="submission" date="2014-05" db="EMBL/GenBank/DDBJ databases">
        <authorList>
            <person name="Aslett M.A."/>
            <person name="De Silva N."/>
        </authorList>
    </citation>
    <scope>NUCLEOTIDE SEQUENCE</scope>
    <source>
        <strain evidence="4">AS</strain>
    </source>
</reference>
<dbReference type="GeneID" id="27795106"/>
<dbReference type="VEuPathDB" id="PlasmoDB:PCHAS_1417600"/>
<reference evidence="6 7" key="3">
    <citation type="submission" date="2016-08" db="EMBL/GenBank/DDBJ databases">
        <authorList>
            <consortium name="Pathogen Informatics"/>
        </authorList>
    </citation>
    <scope>NUCLEOTIDE SEQUENCE [LARGE SCALE GENOMIC DNA]</scope>
    <source>
        <strain evidence="2 7">AJ</strain>
        <strain evidence="4">AS</strain>
        <strain evidence="3 6">CB</strain>
    </source>
</reference>
<feature type="compositionally biased region" description="Low complexity" evidence="1">
    <location>
        <begin position="15"/>
        <end position="26"/>
    </location>
</feature>
<evidence type="ECO:0000313" key="2">
    <source>
        <dbReference type="EMBL" id="SCM26059.1"/>
    </source>
</evidence>
<name>A0A077TUJ2_PLACU</name>
<dbReference type="AlphaFoldDB" id="A0A077TUJ2"/>
<dbReference type="GO" id="GO:0003676">
    <property type="term" value="F:nucleic acid binding"/>
    <property type="evidence" value="ECO:0007669"/>
    <property type="project" value="InterPro"/>
</dbReference>
<feature type="compositionally biased region" description="Acidic residues" evidence="1">
    <location>
        <begin position="1"/>
        <end position="14"/>
    </location>
</feature>
<evidence type="ECO:0000313" key="7">
    <source>
        <dbReference type="Proteomes" id="UP000507163"/>
    </source>
</evidence>
<proteinExistence type="predicted"/>
<protein>
    <recommendedName>
        <fullName evidence="8">RRM domain-containing protein</fullName>
    </recommendedName>
</protein>
<dbReference type="OrthoDB" id="377184at2759"/>
<organism evidence="2 7">
    <name type="scientific">Plasmodium chabaudi chabaudi</name>
    <dbReference type="NCBI Taxonomy" id="31271"/>
    <lineage>
        <taxon>Eukaryota</taxon>
        <taxon>Sar</taxon>
        <taxon>Alveolata</taxon>
        <taxon>Apicomplexa</taxon>
        <taxon>Aconoidasida</taxon>
        <taxon>Haemosporida</taxon>
        <taxon>Plasmodiidae</taxon>
        <taxon>Plasmodium</taxon>
        <taxon>Plasmodium (Vinckeia)</taxon>
    </lineage>
</organism>
<dbReference type="SUPFAM" id="SSF54928">
    <property type="entry name" value="RNA-binding domain, RBD"/>
    <property type="match status" value="1"/>
</dbReference>
<accession>A0A077TUJ2</accession>
<evidence type="ECO:0000313" key="4">
    <source>
        <dbReference type="EMBL" id="VTZ70853.1"/>
    </source>
</evidence>
<dbReference type="EMBL" id="LT608166">
    <property type="protein sequence ID" value="SCN62817.1"/>
    <property type="molecule type" value="Genomic_DNA"/>
</dbReference>
<evidence type="ECO:0000313" key="6">
    <source>
        <dbReference type="Proteomes" id="UP000195489"/>
    </source>
</evidence>
<dbReference type="Proteomes" id="UP000507163">
    <property type="component" value="Chromosome 14"/>
</dbReference>
<evidence type="ECO:0000313" key="3">
    <source>
        <dbReference type="EMBL" id="SCN62817.1"/>
    </source>
</evidence>
<sequence length="284" mass="33399">MSYSELDEDEDLYEGLEGNNLEITEQTVEEKKKETEIATPKLKEQSFEKSRKNLYKKLSGAKDIYTKKDPYLFFGAPQTNEEEEELEEHEGKFILLVNLLYFINDMVIRKHCENIGKVKRVVILEDEHYCKSLGICLIEFYYLDNNQNYVAYIKEKLKADVKTVDAHLEEQIKNDEIYNYGGYLNSSIIELIKRNNSEYINTNENVHDVLNKSMSLNRHPLFTWFNTSLKDVLNSYVKSELKKKKKYGNDFLEKKYDTNSDSDDEISTHILEYASKKNKMALPK</sequence>
<dbReference type="RefSeq" id="XP_016654874.1">
    <property type="nucleotide sequence ID" value="XM_016799606.1"/>
</dbReference>
<reference evidence="4 5" key="1">
    <citation type="journal article" date="2014" name="BMC Biol.">
        <title>A comprehensive evaluation of rodent malaria parasite genomes and gene expression.</title>
        <authorList>
            <person name="Otto T.D."/>
            <person name="Bohme U."/>
            <person name="Jackson A.P."/>
            <person name="Hunt M."/>
            <person name="Franke-Fayard B."/>
            <person name="Hoeijmakers W.A."/>
            <person name="Religa A.A."/>
            <person name="Robertson L."/>
            <person name="Sanders M."/>
            <person name="Ogun S.A."/>
            <person name="Cunningham D."/>
            <person name="Erhart A."/>
            <person name="Billker O."/>
            <person name="Khan S.M."/>
            <person name="Stunnenberg H.G."/>
            <person name="Langhorne J."/>
            <person name="Holder A.A."/>
            <person name="Waters A.P."/>
            <person name="Newbold C.I."/>
            <person name="Pain A."/>
            <person name="Berriman M."/>
            <person name="Janse C.J."/>
        </authorList>
    </citation>
    <scope>NUCLEOTIDE SEQUENCE [LARGE SCALE GENOMIC DNA]</scope>
    <source>
        <strain evidence="4 5">AS</strain>
    </source>
</reference>
<evidence type="ECO:0000313" key="5">
    <source>
        <dbReference type="Proteomes" id="UP000071118"/>
    </source>
</evidence>
<feature type="compositionally biased region" description="Basic and acidic residues" evidence="1">
    <location>
        <begin position="28"/>
        <end position="37"/>
    </location>
</feature>
<dbReference type="Proteomes" id="UP000071118">
    <property type="component" value="Chromosome 14"/>
</dbReference>
<dbReference type="InterPro" id="IPR035979">
    <property type="entry name" value="RBD_domain_sf"/>
</dbReference>
<keyword evidence="5" id="KW-1185">Reference proteome</keyword>
<dbReference type="EMBL" id="LK022891">
    <property type="protein sequence ID" value="VTZ70853.1"/>
    <property type="molecule type" value="Genomic_DNA"/>
</dbReference>
<gene>
    <name evidence="2" type="ORF">PCHAJ_000434300</name>
    <name evidence="4" type="ORF">PCHAS_1417600</name>
    <name evidence="3" type="ORF">PCHCB_000438800</name>
</gene>
<dbReference type="Proteomes" id="UP000195489">
    <property type="component" value="Chromosome 14"/>
</dbReference>
<dbReference type="EMBL" id="LT608180">
    <property type="protein sequence ID" value="SCM26059.1"/>
    <property type="molecule type" value="Genomic_DNA"/>
</dbReference>
<dbReference type="KEGG" id="pcb:PCHAS_1417600"/>